<evidence type="ECO:0000256" key="1">
    <source>
        <dbReference type="PROSITE-ProRule" id="PRU00117"/>
    </source>
</evidence>
<dbReference type="CDD" id="cd00105">
    <property type="entry name" value="KH-I"/>
    <property type="match status" value="1"/>
</dbReference>
<feature type="region of interest" description="Disordered" evidence="2">
    <location>
        <begin position="448"/>
        <end position="495"/>
    </location>
</feature>
<dbReference type="SMART" id="SM00333">
    <property type="entry name" value="TUDOR"/>
    <property type="match status" value="1"/>
</dbReference>
<dbReference type="SUPFAM" id="SSF54791">
    <property type="entry name" value="Eukaryotic type KH-domain (KH-domain type I)"/>
    <property type="match status" value="2"/>
</dbReference>
<dbReference type="CTD" id="11022"/>
<feature type="transmembrane region" description="Helical" evidence="3">
    <location>
        <begin position="12"/>
        <end position="28"/>
    </location>
</feature>
<feature type="compositionally biased region" description="Polar residues" evidence="2">
    <location>
        <begin position="219"/>
        <end position="229"/>
    </location>
</feature>
<dbReference type="InterPro" id="IPR035437">
    <property type="entry name" value="SNase_OB-fold_sf"/>
</dbReference>
<keyword evidence="3" id="KW-0472">Membrane</keyword>
<dbReference type="AlphaFoldDB" id="A0A7M7RBJ5"/>
<dbReference type="InterPro" id="IPR004088">
    <property type="entry name" value="KH_dom_type_1"/>
</dbReference>
<evidence type="ECO:0000256" key="3">
    <source>
        <dbReference type="SAM" id="Phobius"/>
    </source>
</evidence>
<proteinExistence type="predicted"/>
<keyword evidence="3" id="KW-1133">Transmembrane helix</keyword>
<feature type="domain" description="Tudor" evidence="4">
    <location>
        <begin position="307"/>
        <end position="366"/>
    </location>
</feature>
<dbReference type="CDD" id="cd22429">
    <property type="entry name" value="KH-I_TDRKH_rpt2"/>
    <property type="match status" value="1"/>
</dbReference>
<dbReference type="Proteomes" id="UP000007110">
    <property type="component" value="Unassembled WGS sequence"/>
</dbReference>
<keyword evidence="1" id="KW-0694">RNA-binding</keyword>
<dbReference type="InterPro" id="IPR004087">
    <property type="entry name" value="KH_dom"/>
</dbReference>
<dbReference type="PANTHER" id="PTHR22948:SF29">
    <property type="entry name" value="FI02030P-RELATED"/>
    <property type="match status" value="1"/>
</dbReference>
<dbReference type="PANTHER" id="PTHR22948">
    <property type="entry name" value="TUDOR DOMAIN CONTAINING PROTEIN"/>
    <property type="match status" value="1"/>
</dbReference>
<dbReference type="InterPro" id="IPR002999">
    <property type="entry name" value="Tudor"/>
</dbReference>
<dbReference type="InterPro" id="IPR047381">
    <property type="entry name" value="KH-I_TDRKH_rpt2"/>
</dbReference>
<dbReference type="GO" id="GO:0030719">
    <property type="term" value="P:P granule organization"/>
    <property type="evidence" value="ECO:0000318"/>
    <property type="project" value="GO_Central"/>
</dbReference>
<dbReference type="OrthoDB" id="9995375at2759"/>
<keyword evidence="6" id="KW-1185">Reference proteome</keyword>
<feature type="compositionally biased region" description="Basic and acidic residues" evidence="2">
    <location>
        <begin position="449"/>
        <end position="458"/>
    </location>
</feature>
<keyword evidence="3" id="KW-0812">Transmembrane</keyword>
<organism evidence="5 6">
    <name type="scientific">Strongylocentrotus purpuratus</name>
    <name type="common">Purple sea urchin</name>
    <dbReference type="NCBI Taxonomy" id="7668"/>
    <lineage>
        <taxon>Eukaryota</taxon>
        <taxon>Metazoa</taxon>
        <taxon>Echinodermata</taxon>
        <taxon>Eleutherozoa</taxon>
        <taxon>Echinozoa</taxon>
        <taxon>Echinoidea</taxon>
        <taxon>Euechinoidea</taxon>
        <taxon>Echinacea</taxon>
        <taxon>Camarodonta</taxon>
        <taxon>Echinidea</taxon>
        <taxon>Strongylocentrotidae</taxon>
        <taxon>Strongylocentrotus</taxon>
    </lineage>
</organism>
<dbReference type="GO" id="GO:0043186">
    <property type="term" value="C:P granule"/>
    <property type="evidence" value="ECO:0000318"/>
    <property type="project" value="GO_Central"/>
</dbReference>
<dbReference type="RefSeq" id="XP_785759.2">
    <property type="nucleotide sequence ID" value="XM_780666.4"/>
</dbReference>
<reference evidence="5" key="2">
    <citation type="submission" date="2021-01" db="UniProtKB">
        <authorList>
            <consortium name="EnsemblMetazoa"/>
        </authorList>
    </citation>
    <scope>IDENTIFICATION</scope>
</reference>
<feature type="compositionally biased region" description="Low complexity" evidence="2">
    <location>
        <begin position="464"/>
        <end position="482"/>
    </location>
</feature>
<accession>A0A7M7RBJ5</accession>
<dbReference type="PROSITE" id="PS50084">
    <property type="entry name" value="KH_TYPE_1"/>
    <property type="match status" value="2"/>
</dbReference>
<feature type="region of interest" description="Disordered" evidence="2">
    <location>
        <begin position="208"/>
        <end position="240"/>
    </location>
</feature>
<dbReference type="Pfam" id="PF00013">
    <property type="entry name" value="KH_1"/>
    <property type="match status" value="2"/>
</dbReference>
<dbReference type="GO" id="GO:0003723">
    <property type="term" value="F:RNA binding"/>
    <property type="evidence" value="ECO:0007669"/>
    <property type="project" value="UniProtKB-UniRule"/>
</dbReference>
<dbReference type="Gene3D" id="2.40.50.90">
    <property type="match status" value="1"/>
</dbReference>
<evidence type="ECO:0000313" key="5">
    <source>
        <dbReference type="EnsemblMetazoa" id="XP_785759"/>
    </source>
</evidence>
<dbReference type="Pfam" id="PF00567">
    <property type="entry name" value="TUDOR"/>
    <property type="match status" value="1"/>
</dbReference>
<dbReference type="KEGG" id="spu:580618"/>
<dbReference type="Gene3D" id="2.30.30.140">
    <property type="match status" value="1"/>
</dbReference>
<dbReference type="InParanoid" id="A0A7M7RBJ5"/>
<name>A0A7M7RBJ5_STRPU</name>
<dbReference type="GO" id="GO:0005739">
    <property type="term" value="C:mitochondrion"/>
    <property type="evidence" value="ECO:0007669"/>
    <property type="project" value="UniProtKB-ARBA"/>
</dbReference>
<dbReference type="PROSITE" id="PS50304">
    <property type="entry name" value="TUDOR"/>
    <property type="match status" value="1"/>
</dbReference>
<sequence length="495" mass="55695">MISELSTRQKVALAIALPASMVLIYLLFKKRDDYDAPAPSKHVATVQRQTLEMSIPHNKVGPLIGREGINIKRIQSESGANVRFSDETKREDKSDRLLRIQGNRDSIFLAERLILDFLSEQPEIITKTLMLPQQAVGRIIGRQGTNIRMIQNTSMARVKIDRDIVDGDDTKRLCTIRGSIQQVDTAENMIIDEINEMEDYNQRLAEAAANRKERPTGKSARSVSPQPKLTLNPAPEEEGEWQIESMSTAEPPRNRDFFTVYVSAVEHPGHFWLQIVNSKAQDLDLMLMNMSEFYNNPDNQKAYEPDSLQIGEIVAAPFSHDQMWYRTRILGFLDDDMLDLYFVDYGDSEATPKSSVCTLRDDFLVLPFQAVEFSLANSFPAVGDQWTEEAIDYFEQLTHVAKWKPLQAKIMDYQSTDIGTIPCIELFDTTGSTDTNIGKQLRLYGFAKSKKDKERETPKVTTDTEASSAMPSAMPSAAATSEGDGPPESGNYARS</sequence>
<dbReference type="GO" id="GO:0007283">
    <property type="term" value="P:spermatogenesis"/>
    <property type="evidence" value="ECO:0000318"/>
    <property type="project" value="GO_Central"/>
</dbReference>
<protein>
    <recommendedName>
        <fullName evidence="4">Tudor domain-containing protein</fullName>
    </recommendedName>
</protein>
<evidence type="ECO:0000313" key="6">
    <source>
        <dbReference type="Proteomes" id="UP000007110"/>
    </source>
</evidence>
<dbReference type="GeneID" id="580618"/>
<reference evidence="6" key="1">
    <citation type="submission" date="2015-02" db="EMBL/GenBank/DDBJ databases">
        <title>Genome sequencing for Strongylocentrotus purpuratus.</title>
        <authorList>
            <person name="Murali S."/>
            <person name="Liu Y."/>
            <person name="Vee V."/>
            <person name="English A."/>
            <person name="Wang M."/>
            <person name="Skinner E."/>
            <person name="Han Y."/>
            <person name="Muzny D.M."/>
            <person name="Worley K.C."/>
            <person name="Gibbs R.A."/>
        </authorList>
    </citation>
    <scope>NUCLEOTIDE SEQUENCE</scope>
</reference>
<dbReference type="EnsemblMetazoa" id="XM_780666">
    <property type="protein sequence ID" value="XP_785759"/>
    <property type="gene ID" value="LOC580618"/>
</dbReference>
<dbReference type="OMA" id="NMVQEMT"/>
<dbReference type="Gene3D" id="3.30.1370.10">
    <property type="entry name" value="K Homology domain, type 1"/>
    <property type="match status" value="2"/>
</dbReference>
<evidence type="ECO:0000259" key="4">
    <source>
        <dbReference type="PROSITE" id="PS50304"/>
    </source>
</evidence>
<dbReference type="InterPro" id="IPR036612">
    <property type="entry name" value="KH_dom_type_1_sf"/>
</dbReference>
<dbReference type="GO" id="GO:0034587">
    <property type="term" value="P:piRNA processing"/>
    <property type="evidence" value="ECO:0000318"/>
    <property type="project" value="GO_Central"/>
</dbReference>
<dbReference type="SUPFAM" id="SSF63748">
    <property type="entry name" value="Tudor/PWWP/MBT"/>
    <property type="match status" value="1"/>
</dbReference>
<dbReference type="SMART" id="SM00322">
    <property type="entry name" value="KH"/>
    <property type="match status" value="2"/>
</dbReference>
<dbReference type="InterPro" id="IPR050621">
    <property type="entry name" value="Tudor_domain_containing"/>
</dbReference>
<evidence type="ECO:0000256" key="2">
    <source>
        <dbReference type="SAM" id="MobiDB-lite"/>
    </source>
</evidence>